<proteinExistence type="predicted"/>
<reference evidence="1 2" key="1">
    <citation type="submission" date="2020-02" db="EMBL/GenBank/DDBJ databases">
        <title>A chromosome-scale genome assembly of the black bullhead catfish (Ameiurus melas).</title>
        <authorList>
            <person name="Wen M."/>
            <person name="Zham M."/>
            <person name="Cabau C."/>
            <person name="Klopp C."/>
            <person name="Donnadieu C."/>
            <person name="Roques C."/>
            <person name="Bouchez O."/>
            <person name="Lampietro C."/>
            <person name="Jouanno E."/>
            <person name="Herpin A."/>
            <person name="Louis A."/>
            <person name="Berthelot C."/>
            <person name="Parey E."/>
            <person name="Roest-Crollius H."/>
            <person name="Braasch I."/>
            <person name="Postlethwait J."/>
            <person name="Robinson-Rechavi M."/>
            <person name="Echchiki A."/>
            <person name="Begum T."/>
            <person name="Montfort J."/>
            <person name="Schartl M."/>
            <person name="Bobe J."/>
            <person name="Guiguen Y."/>
        </authorList>
    </citation>
    <scope>NUCLEOTIDE SEQUENCE [LARGE SCALE GENOMIC DNA]</scope>
    <source>
        <strain evidence="1">M_S1</strain>
        <tissue evidence="1">Blood</tissue>
    </source>
</reference>
<dbReference type="AlphaFoldDB" id="A0A7J6BJ32"/>
<comment type="caution">
    <text evidence="1">The sequence shown here is derived from an EMBL/GenBank/DDBJ whole genome shotgun (WGS) entry which is preliminary data.</text>
</comment>
<sequence length="101" mass="11498">MQKQHIKLLPLAYRHTEYKQKEHAETHSFNHYSLSDLYRSAEEVQNPAAAADVTDVIEMSSSASKICDTAHKKRQVNLLRGNSVNQEKVNITFSHGVVDVY</sequence>
<evidence type="ECO:0000313" key="2">
    <source>
        <dbReference type="Proteomes" id="UP000593565"/>
    </source>
</evidence>
<organism evidence="1 2">
    <name type="scientific">Ameiurus melas</name>
    <name type="common">Black bullhead</name>
    <name type="synonym">Silurus melas</name>
    <dbReference type="NCBI Taxonomy" id="219545"/>
    <lineage>
        <taxon>Eukaryota</taxon>
        <taxon>Metazoa</taxon>
        <taxon>Chordata</taxon>
        <taxon>Craniata</taxon>
        <taxon>Vertebrata</taxon>
        <taxon>Euteleostomi</taxon>
        <taxon>Actinopterygii</taxon>
        <taxon>Neopterygii</taxon>
        <taxon>Teleostei</taxon>
        <taxon>Ostariophysi</taxon>
        <taxon>Siluriformes</taxon>
        <taxon>Ictaluridae</taxon>
        <taxon>Ameiurus</taxon>
    </lineage>
</organism>
<name>A0A7J6BJ32_AMEME</name>
<gene>
    <name evidence="1" type="ORF">AMELA_G00005580</name>
</gene>
<evidence type="ECO:0000313" key="1">
    <source>
        <dbReference type="EMBL" id="KAF4093758.1"/>
    </source>
</evidence>
<protein>
    <submittedName>
        <fullName evidence="1">Uncharacterized protein</fullName>
    </submittedName>
</protein>
<accession>A0A7J6BJ32</accession>
<dbReference type="Proteomes" id="UP000593565">
    <property type="component" value="Unassembled WGS sequence"/>
</dbReference>
<dbReference type="EMBL" id="JAAGNN010000001">
    <property type="protein sequence ID" value="KAF4093758.1"/>
    <property type="molecule type" value="Genomic_DNA"/>
</dbReference>
<keyword evidence="2" id="KW-1185">Reference proteome</keyword>